<organism evidence="1 2">
    <name type="scientific">Christiangramia antarctica</name>
    <dbReference type="NCBI Taxonomy" id="2058158"/>
    <lineage>
        <taxon>Bacteria</taxon>
        <taxon>Pseudomonadati</taxon>
        <taxon>Bacteroidota</taxon>
        <taxon>Flavobacteriia</taxon>
        <taxon>Flavobacteriales</taxon>
        <taxon>Flavobacteriaceae</taxon>
        <taxon>Christiangramia</taxon>
    </lineage>
</organism>
<keyword evidence="2" id="KW-1185">Reference proteome</keyword>
<gene>
    <name evidence="1" type="ORF">ACFSYS_16405</name>
</gene>
<dbReference type="RefSeq" id="WP_251740019.1">
    <property type="nucleotide sequence ID" value="NZ_JBHUOJ010000037.1"/>
</dbReference>
<proteinExistence type="predicted"/>
<evidence type="ECO:0000313" key="2">
    <source>
        <dbReference type="Proteomes" id="UP001597438"/>
    </source>
</evidence>
<dbReference type="EMBL" id="JBHUOJ010000037">
    <property type="protein sequence ID" value="MFD2834875.1"/>
    <property type="molecule type" value="Genomic_DNA"/>
</dbReference>
<reference evidence="2" key="1">
    <citation type="journal article" date="2019" name="Int. J. Syst. Evol. Microbiol.">
        <title>The Global Catalogue of Microorganisms (GCM) 10K type strain sequencing project: providing services to taxonomists for standard genome sequencing and annotation.</title>
        <authorList>
            <consortium name="The Broad Institute Genomics Platform"/>
            <consortium name="The Broad Institute Genome Sequencing Center for Infectious Disease"/>
            <person name="Wu L."/>
            <person name="Ma J."/>
        </authorList>
    </citation>
    <scope>NUCLEOTIDE SEQUENCE [LARGE SCALE GENOMIC DNA]</scope>
    <source>
        <strain evidence="2">KCTC 52925</strain>
    </source>
</reference>
<comment type="caution">
    <text evidence="1">The sequence shown here is derived from an EMBL/GenBank/DDBJ whole genome shotgun (WGS) entry which is preliminary data.</text>
</comment>
<dbReference type="Proteomes" id="UP001597438">
    <property type="component" value="Unassembled WGS sequence"/>
</dbReference>
<accession>A0ABW5X709</accession>
<sequence>MKHKTFNVQKHSGRLFSLKFRGIILLFFFSFYISSCSMDEVSLVPEDVSSDLTTVDLKMGIHFETWQGQIKRLEQKTQRFHNFRVGLAQGWELQVTEHVPGMGIHYLNPKYADGIFELEKPEALMYISTEEGKMQFAGVEYLIFGIPPEGPAPEGFIGDQDEWHYNPDVPAWTLHVWVGLENLDGVFAATNPDVD</sequence>
<protein>
    <submittedName>
        <fullName evidence="1">Uncharacterized protein</fullName>
    </submittedName>
</protein>
<name>A0ABW5X709_9FLAO</name>
<evidence type="ECO:0000313" key="1">
    <source>
        <dbReference type="EMBL" id="MFD2834875.1"/>
    </source>
</evidence>